<proteinExistence type="predicted"/>
<keyword evidence="1" id="KW-0472">Membrane</keyword>
<reference evidence="2" key="1">
    <citation type="journal article" date="2012" name="Nat. Biotechnol.">
        <title>Reference genome sequence of the model plant Setaria.</title>
        <authorList>
            <person name="Bennetzen J.L."/>
            <person name="Schmutz J."/>
            <person name="Wang H."/>
            <person name="Percifield R."/>
            <person name="Hawkins J."/>
            <person name="Pontaroli A.C."/>
            <person name="Estep M."/>
            <person name="Feng L."/>
            <person name="Vaughn J.N."/>
            <person name="Grimwood J."/>
            <person name="Jenkins J."/>
            <person name="Barry K."/>
            <person name="Lindquist E."/>
            <person name="Hellsten U."/>
            <person name="Deshpande S."/>
            <person name="Wang X."/>
            <person name="Wu X."/>
            <person name="Mitros T."/>
            <person name="Triplett J."/>
            <person name="Yang X."/>
            <person name="Ye C.Y."/>
            <person name="Mauro-Herrera M."/>
            <person name="Wang L."/>
            <person name="Li P."/>
            <person name="Sharma M."/>
            <person name="Sharma R."/>
            <person name="Ronald P.C."/>
            <person name="Panaud O."/>
            <person name="Kellogg E.A."/>
            <person name="Brutnell T.P."/>
            <person name="Doust A.N."/>
            <person name="Tuskan G.A."/>
            <person name="Rokhsar D."/>
            <person name="Devos K.M."/>
        </authorList>
    </citation>
    <scope>NUCLEOTIDE SEQUENCE [LARGE SCALE GENOMIC DNA]</scope>
    <source>
        <strain evidence="2">Yugu1</strain>
    </source>
</reference>
<dbReference type="AlphaFoldDB" id="A0A368R802"/>
<keyword evidence="1" id="KW-1133">Transmembrane helix</keyword>
<protein>
    <submittedName>
        <fullName evidence="2">Uncharacterized protein</fullName>
    </submittedName>
</protein>
<evidence type="ECO:0000256" key="1">
    <source>
        <dbReference type="SAM" id="Phobius"/>
    </source>
</evidence>
<sequence length="105" mass="11637">MAAGSSPEAGTPLARLPVGEWGTTVSNLCVFGVSWWCLLHYARWLGRFGYKNRKFLVGVMMWLCRSYGRKLYPSGVGVSNDGVDWASFPSVKAFAVRFSAMSMVF</sequence>
<keyword evidence="1" id="KW-0812">Transmembrane</keyword>
<reference evidence="2" key="2">
    <citation type="submission" date="2015-07" db="EMBL/GenBank/DDBJ databases">
        <authorList>
            <person name="Noorani M."/>
        </authorList>
    </citation>
    <scope>NUCLEOTIDE SEQUENCE</scope>
    <source>
        <strain evidence="2">Yugu1</strain>
    </source>
</reference>
<dbReference type="EMBL" id="CM003532">
    <property type="protein sequence ID" value="RCV26309.1"/>
    <property type="molecule type" value="Genomic_DNA"/>
</dbReference>
<feature type="transmembrane region" description="Helical" evidence="1">
    <location>
        <begin position="25"/>
        <end position="45"/>
    </location>
</feature>
<organism evidence="2">
    <name type="scientific">Setaria italica</name>
    <name type="common">Foxtail millet</name>
    <name type="synonym">Panicum italicum</name>
    <dbReference type="NCBI Taxonomy" id="4555"/>
    <lineage>
        <taxon>Eukaryota</taxon>
        <taxon>Viridiplantae</taxon>
        <taxon>Streptophyta</taxon>
        <taxon>Embryophyta</taxon>
        <taxon>Tracheophyta</taxon>
        <taxon>Spermatophyta</taxon>
        <taxon>Magnoliopsida</taxon>
        <taxon>Liliopsida</taxon>
        <taxon>Poales</taxon>
        <taxon>Poaceae</taxon>
        <taxon>PACMAD clade</taxon>
        <taxon>Panicoideae</taxon>
        <taxon>Panicodae</taxon>
        <taxon>Paniceae</taxon>
        <taxon>Cenchrinae</taxon>
        <taxon>Setaria</taxon>
    </lineage>
</organism>
<gene>
    <name evidence="2" type="ORF">SETIT_5G235100v2</name>
</gene>
<evidence type="ECO:0000313" key="2">
    <source>
        <dbReference type="EMBL" id="RCV26309.1"/>
    </source>
</evidence>
<name>A0A368R802_SETIT</name>
<accession>A0A368R802</accession>